<evidence type="ECO:0000256" key="3">
    <source>
        <dbReference type="ARBA" id="ARBA00022691"/>
    </source>
</evidence>
<protein>
    <recommendedName>
        <fullName evidence="1">tRNA-uridine aminocarboxypropyltransferase</fullName>
        <ecNumber evidence="1">2.5.1.25</ecNumber>
    </recommendedName>
</protein>
<feature type="domain" description="DTW" evidence="5">
    <location>
        <begin position="35"/>
        <end position="233"/>
    </location>
</feature>
<dbReference type="PANTHER" id="PTHR21392">
    <property type="entry name" value="TRNA-URIDINE AMINOCARBOXYPROPYLTRANSFERASE 2"/>
    <property type="match status" value="1"/>
</dbReference>
<dbReference type="InterPro" id="IPR039262">
    <property type="entry name" value="DTWD2/TAPT"/>
</dbReference>
<gene>
    <name evidence="6" type="ORF">ACFOEK_05705</name>
</gene>
<dbReference type="EMBL" id="JBHRSZ010000002">
    <property type="protein sequence ID" value="MFC3150511.1"/>
    <property type="molecule type" value="Genomic_DNA"/>
</dbReference>
<dbReference type="GO" id="GO:0016432">
    <property type="term" value="F:tRNA-uridine aminocarboxypropyltransferase activity"/>
    <property type="evidence" value="ECO:0007669"/>
    <property type="project" value="UniProtKB-EC"/>
</dbReference>
<dbReference type="EC" id="2.5.1.25" evidence="1"/>
<evidence type="ECO:0000256" key="2">
    <source>
        <dbReference type="ARBA" id="ARBA00022679"/>
    </source>
</evidence>
<evidence type="ECO:0000256" key="4">
    <source>
        <dbReference type="ARBA" id="ARBA00022694"/>
    </source>
</evidence>
<dbReference type="InterPro" id="IPR005636">
    <property type="entry name" value="DTW"/>
</dbReference>
<keyword evidence="3" id="KW-0949">S-adenosyl-L-methionine</keyword>
<keyword evidence="4" id="KW-0819">tRNA processing</keyword>
<dbReference type="Proteomes" id="UP001595476">
    <property type="component" value="Unassembled WGS sequence"/>
</dbReference>
<dbReference type="RefSeq" id="WP_386717432.1">
    <property type="nucleotide sequence ID" value="NZ_JBHRSZ010000002.1"/>
</dbReference>
<comment type="caution">
    <text evidence="6">The sequence shown here is derived from an EMBL/GenBank/DDBJ whole genome shotgun (WGS) entry which is preliminary data.</text>
</comment>
<sequence length="250" mass="28713">MTQITSQTDTPNAFQKLKMQRLEDGTKPFLARGASVIRCQRCQLSNEACLCTWRRSMKSDIDIVLLMHDQEILKPTNTGRLIADCFPENCHAFQWSRTEPDIELMSLINDPSRQCFILFPGEFRAERQVYRAPSSDTLNTLCDGKTPTILLLDGTWKQARKMYLSKWLHALPTLSLEPGSLARYQLRQAPKEHQLSTAEAGMMVLNAFGQTRQANLLARYFDLFNHHYQAVRDTKTPDINHLHQAMKSIE</sequence>
<evidence type="ECO:0000259" key="5">
    <source>
        <dbReference type="SMART" id="SM01144"/>
    </source>
</evidence>
<organism evidence="6 7">
    <name type="scientific">Litoribrevibacter euphylliae</name>
    <dbReference type="NCBI Taxonomy" id="1834034"/>
    <lineage>
        <taxon>Bacteria</taxon>
        <taxon>Pseudomonadati</taxon>
        <taxon>Pseudomonadota</taxon>
        <taxon>Gammaproteobacteria</taxon>
        <taxon>Oceanospirillales</taxon>
        <taxon>Oceanospirillaceae</taxon>
        <taxon>Litoribrevibacter</taxon>
    </lineage>
</organism>
<accession>A0ABV7HCS8</accession>
<proteinExistence type="predicted"/>
<dbReference type="PANTHER" id="PTHR21392:SF1">
    <property type="entry name" value="TRNA-URIDINE AMINOCARBOXYPROPYLTRANSFERASE"/>
    <property type="match status" value="1"/>
</dbReference>
<evidence type="ECO:0000256" key="1">
    <source>
        <dbReference type="ARBA" id="ARBA00012386"/>
    </source>
</evidence>
<keyword evidence="2 6" id="KW-0808">Transferase</keyword>
<dbReference type="Pfam" id="PF03942">
    <property type="entry name" value="DTW"/>
    <property type="match status" value="1"/>
</dbReference>
<evidence type="ECO:0000313" key="6">
    <source>
        <dbReference type="EMBL" id="MFC3150511.1"/>
    </source>
</evidence>
<evidence type="ECO:0000313" key="7">
    <source>
        <dbReference type="Proteomes" id="UP001595476"/>
    </source>
</evidence>
<dbReference type="SMART" id="SM01144">
    <property type="entry name" value="DTW"/>
    <property type="match status" value="1"/>
</dbReference>
<name>A0ABV7HCS8_9GAMM</name>
<reference evidence="7" key="1">
    <citation type="journal article" date="2019" name="Int. J. Syst. Evol. Microbiol.">
        <title>The Global Catalogue of Microorganisms (GCM) 10K type strain sequencing project: providing services to taxonomists for standard genome sequencing and annotation.</title>
        <authorList>
            <consortium name="The Broad Institute Genomics Platform"/>
            <consortium name="The Broad Institute Genome Sequencing Center for Infectious Disease"/>
            <person name="Wu L."/>
            <person name="Ma J."/>
        </authorList>
    </citation>
    <scope>NUCLEOTIDE SEQUENCE [LARGE SCALE GENOMIC DNA]</scope>
    <source>
        <strain evidence="7">KCTC 52438</strain>
    </source>
</reference>
<keyword evidence="7" id="KW-1185">Reference proteome</keyword>